<comment type="similarity">
    <text evidence="7">Belongs to the DVL/RTFL small polypeptides family.</text>
</comment>
<feature type="compositionally biased region" description="Basic residues" evidence="8">
    <location>
        <begin position="26"/>
        <end position="39"/>
    </location>
</feature>
<protein>
    <submittedName>
        <fullName evidence="9">Uncharacterized protein</fullName>
    </submittedName>
</protein>
<keyword evidence="6" id="KW-0472">Membrane</keyword>
<evidence type="ECO:0000313" key="10">
    <source>
        <dbReference type="Proteomes" id="UP000324705"/>
    </source>
</evidence>
<dbReference type="InterPro" id="IPR012552">
    <property type="entry name" value="DVL"/>
</dbReference>
<gene>
    <name evidence="9" type="ORF">TRITD_3Av1G040140</name>
</gene>
<dbReference type="Gramene" id="TRITD3Av1G040140.1">
    <property type="protein sequence ID" value="TRITD3Av1G040140.1"/>
    <property type="gene ID" value="TRITD3Av1G040140"/>
</dbReference>
<dbReference type="GO" id="GO:0008285">
    <property type="term" value="P:negative regulation of cell population proliferation"/>
    <property type="evidence" value="ECO:0007669"/>
    <property type="project" value="InterPro"/>
</dbReference>
<evidence type="ECO:0000256" key="4">
    <source>
        <dbReference type="ARBA" id="ARBA00022692"/>
    </source>
</evidence>
<evidence type="ECO:0000256" key="5">
    <source>
        <dbReference type="ARBA" id="ARBA00022989"/>
    </source>
</evidence>
<evidence type="ECO:0000256" key="7">
    <source>
        <dbReference type="ARBA" id="ARBA00024340"/>
    </source>
</evidence>
<dbReference type="Pfam" id="PF08137">
    <property type="entry name" value="DVL"/>
    <property type="match status" value="1"/>
</dbReference>
<keyword evidence="5" id="KW-1133">Transmembrane helix</keyword>
<evidence type="ECO:0000256" key="2">
    <source>
        <dbReference type="ARBA" id="ARBA00022473"/>
    </source>
</evidence>
<evidence type="ECO:0000313" key="9">
    <source>
        <dbReference type="EMBL" id="VAH58116.1"/>
    </source>
</evidence>
<keyword evidence="2" id="KW-0217">Developmental protein</keyword>
<evidence type="ECO:0000256" key="6">
    <source>
        <dbReference type="ARBA" id="ARBA00023136"/>
    </source>
</evidence>
<evidence type="ECO:0000256" key="3">
    <source>
        <dbReference type="ARBA" id="ARBA00022475"/>
    </source>
</evidence>
<comment type="subcellular location">
    <subcellularLocation>
        <location evidence="1">Cell membrane</location>
        <topology evidence="1">Single-pass membrane protein</topology>
    </subcellularLocation>
</comment>
<organism evidence="9 10">
    <name type="scientific">Triticum turgidum subsp. durum</name>
    <name type="common">Durum wheat</name>
    <name type="synonym">Triticum durum</name>
    <dbReference type="NCBI Taxonomy" id="4567"/>
    <lineage>
        <taxon>Eukaryota</taxon>
        <taxon>Viridiplantae</taxon>
        <taxon>Streptophyta</taxon>
        <taxon>Embryophyta</taxon>
        <taxon>Tracheophyta</taxon>
        <taxon>Spermatophyta</taxon>
        <taxon>Magnoliopsida</taxon>
        <taxon>Liliopsida</taxon>
        <taxon>Poales</taxon>
        <taxon>Poaceae</taxon>
        <taxon>BOP clade</taxon>
        <taxon>Pooideae</taxon>
        <taxon>Triticodae</taxon>
        <taxon>Triticeae</taxon>
        <taxon>Triticinae</taxon>
        <taxon>Triticum</taxon>
    </lineage>
</organism>
<dbReference type="EMBL" id="LT934115">
    <property type="protein sequence ID" value="VAH58116.1"/>
    <property type="molecule type" value="Genomic_DNA"/>
</dbReference>
<dbReference type="Proteomes" id="UP000324705">
    <property type="component" value="Chromosome 3A"/>
</dbReference>
<feature type="region of interest" description="Disordered" evidence="8">
    <location>
        <begin position="22"/>
        <end position="43"/>
    </location>
</feature>
<sequence length="92" mass="9755">MELPAASVPHSVCTAYSNLVTTTAAQHRRSRPPPPRRPRQGSCCAMLKQHKTRLYILGRCPSPVSRHSVAAAASGSMSLNGGGIAGLLPRPR</sequence>
<dbReference type="GO" id="GO:0048367">
    <property type="term" value="P:shoot system development"/>
    <property type="evidence" value="ECO:0007669"/>
    <property type="project" value="UniProtKB-ARBA"/>
</dbReference>
<dbReference type="AlphaFoldDB" id="A0A9R0VFS5"/>
<keyword evidence="3" id="KW-1003">Cell membrane</keyword>
<keyword evidence="10" id="KW-1185">Reference proteome</keyword>
<name>A0A9R0VFS5_TRITD</name>
<feature type="region of interest" description="Disordered" evidence="8">
    <location>
        <begin position="70"/>
        <end position="92"/>
    </location>
</feature>
<proteinExistence type="inferred from homology"/>
<dbReference type="GO" id="GO:0005886">
    <property type="term" value="C:plasma membrane"/>
    <property type="evidence" value="ECO:0007669"/>
    <property type="project" value="UniProtKB-SubCell"/>
</dbReference>
<reference evidence="9 10" key="1">
    <citation type="submission" date="2017-09" db="EMBL/GenBank/DDBJ databases">
        <authorList>
            <consortium name="International Durum Wheat Genome Sequencing Consortium (IDWGSC)"/>
            <person name="Milanesi L."/>
        </authorList>
    </citation>
    <scope>NUCLEOTIDE SEQUENCE [LARGE SCALE GENOMIC DNA]</scope>
    <source>
        <strain evidence="10">cv. Svevo</strain>
    </source>
</reference>
<evidence type="ECO:0000256" key="8">
    <source>
        <dbReference type="SAM" id="MobiDB-lite"/>
    </source>
</evidence>
<keyword evidence="4" id="KW-0812">Transmembrane</keyword>
<accession>A0A9R0VFS5</accession>
<evidence type="ECO:0000256" key="1">
    <source>
        <dbReference type="ARBA" id="ARBA00004162"/>
    </source>
</evidence>